<proteinExistence type="predicted"/>
<evidence type="ECO:0000313" key="2">
    <source>
        <dbReference type="Proteomes" id="UP000189761"/>
    </source>
</evidence>
<organism evidence="1 2">
    <name type="scientific">Heyndrickxia oleronia</name>
    <dbReference type="NCBI Taxonomy" id="38875"/>
    <lineage>
        <taxon>Bacteria</taxon>
        <taxon>Bacillati</taxon>
        <taxon>Bacillota</taxon>
        <taxon>Bacilli</taxon>
        <taxon>Bacillales</taxon>
        <taxon>Bacillaceae</taxon>
        <taxon>Heyndrickxia</taxon>
    </lineage>
</organism>
<accession>A0A8E2I7V9</accession>
<dbReference type="AlphaFoldDB" id="A0A8E2I7V9"/>
<dbReference type="EMBL" id="MTLA01000173">
    <property type="protein sequence ID" value="OOP67668.1"/>
    <property type="molecule type" value="Genomic_DNA"/>
</dbReference>
<name>A0A8E2I7V9_9BACI</name>
<reference evidence="1 2" key="1">
    <citation type="submission" date="2017-01" db="EMBL/GenBank/DDBJ databases">
        <title>Draft genome sequence of Bacillus oleronius.</title>
        <authorList>
            <person name="Allam M."/>
        </authorList>
    </citation>
    <scope>NUCLEOTIDE SEQUENCE [LARGE SCALE GENOMIC DNA]</scope>
    <source>
        <strain evidence="1 2">DSM 9356</strain>
    </source>
</reference>
<dbReference type="Proteomes" id="UP000189761">
    <property type="component" value="Unassembled WGS sequence"/>
</dbReference>
<evidence type="ECO:0000313" key="1">
    <source>
        <dbReference type="EMBL" id="OOP67668.1"/>
    </source>
</evidence>
<keyword evidence="2" id="KW-1185">Reference proteome</keyword>
<protein>
    <submittedName>
        <fullName evidence="1">Uncharacterized protein</fullName>
    </submittedName>
</protein>
<comment type="caution">
    <text evidence="1">The sequence shown here is derived from an EMBL/GenBank/DDBJ whole genome shotgun (WGS) entry which is preliminary data.</text>
</comment>
<gene>
    <name evidence="1" type="ORF">BWZ43_14605</name>
</gene>
<sequence length="64" mass="7512">MIFEVEIFFINYIVFSSSQRGISKEQVCVLVARDRQKIIYSKVVGHGRIVKTRLEETIGSWRHL</sequence>